<evidence type="ECO:0000259" key="11">
    <source>
        <dbReference type="PROSITE" id="PS50146"/>
    </source>
</evidence>
<evidence type="ECO:0000256" key="9">
    <source>
        <dbReference type="ARBA" id="ARBA00023209"/>
    </source>
</evidence>
<dbReference type="Pfam" id="PF19279">
    <property type="entry name" value="YegS_C"/>
    <property type="match status" value="1"/>
</dbReference>
<keyword evidence="6 12" id="KW-0418">Kinase</keyword>
<accession>A0ABT9CAX3</accession>
<dbReference type="GO" id="GO:0016301">
    <property type="term" value="F:kinase activity"/>
    <property type="evidence" value="ECO:0007669"/>
    <property type="project" value="UniProtKB-KW"/>
</dbReference>
<comment type="caution">
    <text evidence="12">The sequence shown here is derived from an EMBL/GenBank/DDBJ whole genome shotgun (WGS) entry which is preliminary data.</text>
</comment>
<comment type="similarity">
    <text evidence="2">Belongs to the diacylglycerol/lipid kinase family.</text>
</comment>
<name>A0ABT9CAX3_9BACL</name>
<comment type="cofactor">
    <cofactor evidence="1">
        <name>Mg(2+)</name>
        <dbReference type="ChEBI" id="CHEBI:18420"/>
    </cofactor>
</comment>
<evidence type="ECO:0000256" key="2">
    <source>
        <dbReference type="ARBA" id="ARBA00005983"/>
    </source>
</evidence>
<dbReference type="InterPro" id="IPR017438">
    <property type="entry name" value="ATP-NAD_kinase_N"/>
</dbReference>
<dbReference type="InterPro" id="IPR001206">
    <property type="entry name" value="Diacylglycerol_kinase_cat_dom"/>
</dbReference>
<feature type="domain" description="DAGKc" evidence="11">
    <location>
        <begin position="1"/>
        <end position="131"/>
    </location>
</feature>
<dbReference type="Gene3D" id="3.40.50.10330">
    <property type="entry name" value="Probable inorganic polyphosphate/atp-NAD kinase, domain 1"/>
    <property type="match status" value="1"/>
</dbReference>
<evidence type="ECO:0000256" key="8">
    <source>
        <dbReference type="ARBA" id="ARBA00023098"/>
    </source>
</evidence>
<evidence type="ECO:0000256" key="6">
    <source>
        <dbReference type="ARBA" id="ARBA00022777"/>
    </source>
</evidence>
<dbReference type="InterPro" id="IPR045540">
    <property type="entry name" value="YegS/DAGK_C"/>
</dbReference>
<keyword evidence="5" id="KW-0547">Nucleotide-binding</keyword>
<dbReference type="RefSeq" id="WP_305023602.1">
    <property type="nucleotide sequence ID" value="NZ_JAUQTB010000003.1"/>
</dbReference>
<dbReference type="Proteomes" id="UP001240171">
    <property type="component" value="Unassembled WGS sequence"/>
</dbReference>
<evidence type="ECO:0000256" key="4">
    <source>
        <dbReference type="ARBA" id="ARBA00022679"/>
    </source>
</evidence>
<dbReference type="Gene3D" id="2.60.200.40">
    <property type="match status" value="1"/>
</dbReference>
<proteinExistence type="inferred from homology"/>
<dbReference type="PROSITE" id="PS50146">
    <property type="entry name" value="DAGK"/>
    <property type="match status" value="1"/>
</dbReference>
<dbReference type="InterPro" id="IPR050187">
    <property type="entry name" value="Lipid_Phosphate_FormReg"/>
</dbReference>
<evidence type="ECO:0000256" key="7">
    <source>
        <dbReference type="ARBA" id="ARBA00022840"/>
    </source>
</evidence>
<dbReference type="InterPro" id="IPR016064">
    <property type="entry name" value="NAD/diacylglycerol_kinase_sf"/>
</dbReference>
<keyword evidence="7" id="KW-0067">ATP-binding</keyword>
<dbReference type="NCBIfam" id="TIGR00147">
    <property type="entry name" value="YegS/Rv2252/BmrU family lipid kinase"/>
    <property type="match status" value="1"/>
</dbReference>
<dbReference type="PANTHER" id="PTHR12358">
    <property type="entry name" value="SPHINGOSINE KINASE"/>
    <property type="match status" value="1"/>
</dbReference>
<gene>
    <name evidence="12" type="ORF">Q5741_08255</name>
</gene>
<dbReference type="PANTHER" id="PTHR12358:SF107">
    <property type="entry name" value="LIPID KINASE BMRU-RELATED"/>
    <property type="match status" value="1"/>
</dbReference>
<evidence type="ECO:0000256" key="1">
    <source>
        <dbReference type="ARBA" id="ARBA00001946"/>
    </source>
</evidence>
<dbReference type="EMBL" id="JAUQTB010000003">
    <property type="protein sequence ID" value="MDO7906408.1"/>
    <property type="molecule type" value="Genomic_DNA"/>
</dbReference>
<protein>
    <submittedName>
        <fullName evidence="12">YegS/Rv2252/BmrU family lipid kinase</fullName>
    </submittedName>
</protein>
<evidence type="ECO:0000313" key="12">
    <source>
        <dbReference type="EMBL" id="MDO7906408.1"/>
    </source>
</evidence>
<dbReference type="Pfam" id="PF00781">
    <property type="entry name" value="DAGK_cat"/>
    <property type="match status" value="1"/>
</dbReference>
<keyword evidence="9" id="KW-0594">Phospholipid biosynthesis</keyword>
<dbReference type="InterPro" id="IPR005218">
    <property type="entry name" value="Diacylglycerol/lipid_kinase"/>
</dbReference>
<keyword evidence="10" id="KW-1208">Phospholipid metabolism</keyword>
<keyword evidence="4" id="KW-0808">Transferase</keyword>
<dbReference type="SMART" id="SM00046">
    <property type="entry name" value="DAGKc"/>
    <property type="match status" value="1"/>
</dbReference>
<keyword evidence="13" id="KW-1185">Reference proteome</keyword>
<evidence type="ECO:0000313" key="13">
    <source>
        <dbReference type="Proteomes" id="UP001240171"/>
    </source>
</evidence>
<evidence type="ECO:0000256" key="5">
    <source>
        <dbReference type="ARBA" id="ARBA00022741"/>
    </source>
</evidence>
<keyword evidence="3" id="KW-0444">Lipid biosynthesis</keyword>
<evidence type="ECO:0000256" key="3">
    <source>
        <dbReference type="ARBA" id="ARBA00022516"/>
    </source>
</evidence>
<sequence length="297" mass="32202">MVAKALLLYNAKAGSTGNSKTLESVAGTLSAGIRELTLYKLDEPGEGERICRERGEQYDAVLILGGDGTVHECINGLAVLDNPPVVGVLPGGTCNDFARTLGLPPDPAEAAAVLLEEHIREIDLGMVNDRVFTNFCGVGLITETSENINPDLKGTLGKISYFISTLQTIRSAEPFRYMLTADGETMKGEAVMIYAANGRYLGTNQLPFAEDSMCDGLLDILVIREAGLPLLRELLTRKPHGEWTPKNDSIIYIQASRLELTVEGTRRADTDGEIYLETPLQLGILERKLKFLTAGTS</sequence>
<reference evidence="12 13" key="1">
    <citation type="submission" date="2023-07" db="EMBL/GenBank/DDBJ databases">
        <title>Paenibacillus sp. JX-17 nov. isolated from soil.</title>
        <authorList>
            <person name="Wan Y."/>
            <person name="Liu B."/>
        </authorList>
    </citation>
    <scope>NUCLEOTIDE SEQUENCE [LARGE SCALE GENOMIC DNA]</scope>
    <source>
        <strain evidence="12 13">JX-17</strain>
    </source>
</reference>
<evidence type="ECO:0000256" key="10">
    <source>
        <dbReference type="ARBA" id="ARBA00023264"/>
    </source>
</evidence>
<organism evidence="12 13">
    <name type="scientific">Paenibacillus lacisoli</name>
    <dbReference type="NCBI Taxonomy" id="3064525"/>
    <lineage>
        <taxon>Bacteria</taxon>
        <taxon>Bacillati</taxon>
        <taxon>Bacillota</taxon>
        <taxon>Bacilli</taxon>
        <taxon>Bacillales</taxon>
        <taxon>Paenibacillaceae</taxon>
        <taxon>Paenibacillus</taxon>
    </lineage>
</organism>
<dbReference type="SUPFAM" id="SSF111331">
    <property type="entry name" value="NAD kinase/diacylglycerol kinase-like"/>
    <property type="match status" value="1"/>
</dbReference>
<keyword evidence="8" id="KW-0443">Lipid metabolism</keyword>